<protein>
    <submittedName>
        <fullName evidence="6">RAB3A interacting protein like 1</fullName>
    </submittedName>
</protein>
<feature type="compositionally biased region" description="Polar residues" evidence="4">
    <location>
        <begin position="295"/>
        <end position="305"/>
    </location>
</feature>
<keyword evidence="1 3" id="KW-0175">Coiled coil</keyword>
<organism evidence="6 7">
    <name type="scientific">Oncorhynchus kisutch</name>
    <name type="common">Coho salmon</name>
    <name type="synonym">Salmo kisutch</name>
    <dbReference type="NCBI Taxonomy" id="8019"/>
    <lineage>
        <taxon>Eukaryota</taxon>
        <taxon>Metazoa</taxon>
        <taxon>Chordata</taxon>
        <taxon>Craniata</taxon>
        <taxon>Vertebrata</taxon>
        <taxon>Euteleostomi</taxon>
        <taxon>Actinopterygii</taxon>
        <taxon>Neopterygii</taxon>
        <taxon>Teleostei</taxon>
        <taxon>Protacanthopterygii</taxon>
        <taxon>Salmoniformes</taxon>
        <taxon>Salmonidae</taxon>
        <taxon>Salmoninae</taxon>
        <taxon>Oncorhynchus</taxon>
    </lineage>
</organism>
<evidence type="ECO:0000313" key="7">
    <source>
        <dbReference type="Proteomes" id="UP000694557"/>
    </source>
</evidence>
<evidence type="ECO:0000313" key="6">
    <source>
        <dbReference type="Ensembl" id="ENSOKIP00005085967.1"/>
    </source>
</evidence>
<evidence type="ECO:0000256" key="4">
    <source>
        <dbReference type="SAM" id="MobiDB-lite"/>
    </source>
</evidence>
<dbReference type="GO" id="GO:0005085">
    <property type="term" value="F:guanyl-nucleotide exchange factor activity"/>
    <property type="evidence" value="ECO:0007669"/>
    <property type="project" value="InterPro"/>
</dbReference>
<keyword evidence="7" id="KW-1185">Reference proteome</keyword>
<dbReference type="PANTHER" id="PTHR14430">
    <property type="entry name" value="RABIN3-RELATED"/>
    <property type="match status" value="1"/>
</dbReference>
<evidence type="ECO:0000256" key="3">
    <source>
        <dbReference type="SAM" id="Coils"/>
    </source>
</evidence>
<accession>A0A8C7JH50</accession>
<dbReference type="InterPro" id="IPR009449">
    <property type="entry name" value="Sec2_N"/>
</dbReference>
<dbReference type="GeneTree" id="ENSGT00940000159102"/>
<feature type="region of interest" description="Disordered" evidence="4">
    <location>
        <begin position="107"/>
        <end position="161"/>
    </location>
</feature>
<dbReference type="Ensembl" id="ENSOKIT00005091875.1">
    <property type="protein sequence ID" value="ENSOKIP00005085967.1"/>
    <property type="gene ID" value="ENSOKIG00005036887.1"/>
</dbReference>
<evidence type="ECO:0000256" key="1">
    <source>
        <dbReference type="ARBA" id="ARBA00023054"/>
    </source>
</evidence>
<proteinExistence type="inferred from homology"/>
<sequence length="572" mass="62934">MPAEVKVLPTTYTQGKKNQIEEGGRTQGLNYDLTKARTFTVTEVTVNCSWISGSAWNMDAFEGLHSVQLSSSPPASACNPGYEVLVSAGSGVQVYSNATFYGKPSVLGHTQRRGRDKYPSYREETKEERCEVGRLVDLEPGPSPRVDGGGPADPGFTRPQEGAVAQARSREGSRLEGATQLEVALGGEHEDNVSRLRSSSLEIREKGSEILREQLDAAQKELKLKDKECERLSQVRDQLEQELEELTASLFEEAHKMVREANVKQAAAEKQLKEAQGKIDVLQAEVSALKTMVLTSTPSSPNRQAHPQLLSPGTRSKGASPRHGGGHTRNKSASWALPLAPGGNLDSHSLQPVREDKEPTVPALLSLILCLVPGHSISVTYEPYWAEKGEGPRSLSRQMDNVLYAEFLTWKDKPSLDRTSAFLGRIYREDIGPCLSFTKSELSQSVQNAVENNSLTIEPVAVSALPMVKANAIECGGPNGLRAAVETKCALSGMSRSCKHRIKLGDRESYYHISPSSRARITAVCNFFTYIRYIQQGLVRHDAEQMFWEVTRLRREMTVAKLGFYLTDTDQG</sequence>
<feature type="domain" description="GDP/GTP exchange factor Sec2 N-terminal" evidence="5">
    <location>
        <begin position="202"/>
        <end position="292"/>
    </location>
</feature>
<feature type="coiled-coil region" evidence="3">
    <location>
        <begin position="208"/>
        <end position="292"/>
    </location>
</feature>
<name>A0A8C7JH50_ONCKI</name>
<feature type="compositionally biased region" description="Basic and acidic residues" evidence="4">
    <location>
        <begin position="116"/>
        <end position="137"/>
    </location>
</feature>
<dbReference type="Proteomes" id="UP000694557">
    <property type="component" value="Unassembled WGS sequence"/>
</dbReference>
<evidence type="ECO:0000259" key="5">
    <source>
        <dbReference type="Pfam" id="PF06428"/>
    </source>
</evidence>
<reference evidence="6" key="2">
    <citation type="submission" date="2025-09" db="UniProtKB">
        <authorList>
            <consortium name="Ensembl"/>
        </authorList>
    </citation>
    <scope>IDENTIFICATION</scope>
</reference>
<dbReference type="AlphaFoldDB" id="A0A8C7JH50"/>
<feature type="region of interest" description="Disordered" evidence="4">
    <location>
        <begin position="295"/>
        <end position="338"/>
    </location>
</feature>
<evidence type="ECO:0000256" key="2">
    <source>
        <dbReference type="ARBA" id="ARBA00025794"/>
    </source>
</evidence>
<dbReference type="Pfam" id="PF06428">
    <property type="entry name" value="Sec2p"/>
    <property type="match status" value="1"/>
</dbReference>
<reference evidence="6" key="1">
    <citation type="submission" date="2025-08" db="UniProtKB">
        <authorList>
            <consortium name="Ensembl"/>
        </authorList>
    </citation>
    <scope>IDENTIFICATION</scope>
</reference>
<dbReference type="Pfam" id="PF25555">
    <property type="entry name" value="RAB3A-like_C"/>
    <property type="match status" value="1"/>
</dbReference>
<dbReference type="GO" id="GO:0070319">
    <property type="term" value="C:Golgi to plasma membrane transport vesicle"/>
    <property type="evidence" value="ECO:0007669"/>
    <property type="project" value="TreeGrafter"/>
</dbReference>
<dbReference type="GO" id="GO:0006887">
    <property type="term" value="P:exocytosis"/>
    <property type="evidence" value="ECO:0007669"/>
    <property type="project" value="TreeGrafter"/>
</dbReference>
<gene>
    <name evidence="6" type="primary">RAB3IL1</name>
    <name evidence="6" type="synonym">LOC109885100</name>
</gene>
<dbReference type="PANTHER" id="PTHR14430:SF5">
    <property type="entry name" value="GUANINE NUCLEOTIDE EXCHANGE FACTOR FOR RAB-3A"/>
    <property type="match status" value="1"/>
</dbReference>
<dbReference type="InterPro" id="IPR040351">
    <property type="entry name" value="RAB3IL/RAB3IP/Sec2"/>
</dbReference>
<dbReference type="SUPFAM" id="SSF144284">
    <property type="entry name" value="Sec2 N-terminal region"/>
    <property type="match status" value="1"/>
</dbReference>
<comment type="similarity">
    <text evidence="2">Belongs to the SEC2 family.</text>
</comment>
<dbReference type="Gene3D" id="1.20.5.4880">
    <property type="match status" value="1"/>
</dbReference>